<dbReference type="InterPro" id="IPR027417">
    <property type="entry name" value="P-loop_NTPase"/>
</dbReference>
<dbReference type="InterPro" id="IPR043136">
    <property type="entry name" value="B30.2/SPRY_sf"/>
</dbReference>
<dbReference type="InterPro" id="IPR032675">
    <property type="entry name" value="LRR_dom_sf"/>
</dbReference>
<reference evidence="9" key="2">
    <citation type="submission" date="2025-08" db="UniProtKB">
        <authorList>
            <consortium name="Ensembl"/>
        </authorList>
    </citation>
    <scope>IDENTIFICATION</scope>
</reference>
<dbReference type="Gene3D" id="2.60.120.920">
    <property type="match status" value="1"/>
</dbReference>
<feature type="domain" description="B30.2/SPRY" evidence="7">
    <location>
        <begin position="1035"/>
        <end position="1225"/>
    </location>
</feature>
<keyword evidence="10" id="KW-1185">Reference proteome</keyword>
<evidence type="ECO:0000256" key="1">
    <source>
        <dbReference type="ARBA" id="ARBA00004496"/>
    </source>
</evidence>
<evidence type="ECO:0000256" key="6">
    <source>
        <dbReference type="ARBA" id="ARBA00022840"/>
    </source>
</evidence>
<dbReference type="Ensembl" id="ENSPNAT00000072877.1">
    <property type="protein sequence ID" value="ENSPNAP00000068970.1"/>
    <property type="gene ID" value="ENSPNAG00000009063.2"/>
</dbReference>
<keyword evidence="2" id="KW-0963">Cytoplasm</keyword>
<proteinExistence type="predicted"/>
<dbReference type="Pfam" id="PF17779">
    <property type="entry name" value="WHD_NOD2"/>
    <property type="match status" value="1"/>
</dbReference>
<dbReference type="InterPro" id="IPR013320">
    <property type="entry name" value="ConA-like_dom_sf"/>
</dbReference>
<dbReference type="InterPro" id="IPR007111">
    <property type="entry name" value="NACHT_NTPase"/>
</dbReference>
<dbReference type="InterPro" id="IPR029495">
    <property type="entry name" value="NACHT-assoc"/>
</dbReference>
<dbReference type="InterPro" id="IPR003877">
    <property type="entry name" value="SPRY_dom"/>
</dbReference>
<dbReference type="SUPFAM" id="SSF49899">
    <property type="entry name" value="Concanavalin A-like lectins/glucanases"/>
    <property type="match status" value="1"/>
</dbReference>
<dbReference type="InterPro" id="IPR001611">
    <property type="entry name" value="Leu-rich_rpt"/>
</dbReference>
<dbReference type="Gene3D" id="3.80.10.10">
    <property type="entry name" value="Ribonuclease Inhibitor"/>
    <property type="match status" value="3"/>
</dbReference>
<dbReference type="InterPro" id="IPR041267">
    <property type="entry name" value="NLRP_HD2"/>
</dbReference>
<dbReference type="PANTHER" id="PTHR24106">
    <property type="entry name" value="NACHT, LRR AND CARD DOMAINS-CONTAINING"/>
    <property type="match status" value="1"/>
</dbReference>
<feature type="domain" description="NACHT" evidence="8">
    <location>
        <begin position="170"/>
        <end position="304"/>
    </location>
</feature>
<dbReference type="GO" id="GO:0005737">
    <property type="term" value="C:cytoplasm"/>
    <property type="evidence" value="ECO:0007669"/>
    <property type="project" value="UniProtKB-SubCell"/>
</dbReference>
<keyword evidence="3" id="KW-0433">Leucine-rich repeat</keyword>
<dbReference type="InterPro" id="IPR041075">
    <property type="entry name" value="NOD1/2_WH"/>
</dbReference>
<evidence type="ECO:0000313" key="9">
    <source>
        <dbReference type="Ensembl" id="ENSPNAP00000068970.1"/>
    </source>
</evidence>
<sequence>MEDRSESSSFTSPPEVFSHRFTITAQNAGIVTVPQVTGCRIGGSLNINVVHSAANGKQTQQASAKASNSACSISERVTEALKSNLKRKFETIFEGIAKRGNPTLLNKIYTELYITEGEREGLNKEHEVWQIDTVFRKPEQDVPISCNDIFKPLEQTEEEKAKGITPAQPRVVLTKGIAGIGKTVSVQKFVLDWAEGKANQDIDLLLVLPFRELNSIKDEKQSLHELLLDFHSEFKELENTKYYDECKILFVFDGLDESQLPLDFGWKRVSNVSKAASLDELMTNLIDGNLLPSALVWITSRPAAIDKISPDLIHRMTEIRGFTDLQKEEYFRKRISDQSVANRIISHVMDSGTLEIMCHIPVFCWITATVLEPMLKGGHEKIPSSLTELYTRFLLIQTSEKKKKYLGIRESDPRKISNEDVQLVLKLGKLAFDNLQKSNIVFSEDDLKQYDIDVTEASLRSGLFTEIVKEEDPMFPVKKYSFVHLSFQEYLAAFFVVHTYADRGVNAMQSNEEKRATIFYDDDYYDDNTFYQDFGESDGFGHPQKAPQQKVTLYDLHKCAIDKALKSKSGHLDLFLRFLLGLLLESSQKLLNSFSVCLESGQNIHETIQYLKSKLREEDDRKTPSSERCINLLHCLLELNDHSMAEEIQRFLNSGTQAEQKLTAGQCSALAYIILISGEVLEELDLKKYNTSEEGRRRLIPALRNCRKAVMAGCRLTGRCCETVASTLQNPNAHLRELDLSQNNLGDRDLASLYAGLNSPHCTLESLDLSHINLMGRGADLLRAVLLGPHVQPHTLKVSACSLKDDCAEILRSAFWSSECRLRELDIGYNKLTTDGVKLVLQGLLSPNCVIQILRLSAVRFTANCSTDLASVLRHSFLRELILDQSDIGDEGAKRLCSGLLSPHCQLQILGLRDCKLSKKTCFYLTVALSTYSVLRELNLGDNDLQDPGVKLLSTGLKNPNCILQNLGLSGCMITKVGCSSLASALKSNPSHLRWLDLSYNHPGKSGEKLLSARLKDPCGKLNMLRLDHGDRSRITAGHWKYYQELHMGYTQSDLTCSPEGKGVIRLPVFSEFLCYDSDDEEKKEPEKWATVQSREQLTGGRFYWELEWTGMVSVGVSDKVFLGKRLKLVVHQFEFQYPYYAMHNAEDYSTSVHEVTMNTPITQRIGLLLDWSAGTLSFYSISSEGESHLYTFHTKFTKPMYATFELTLPDGAHGIPSVAIATQSPDSVRHVKAQLFEQFLNFMTHYHGLSGGLGLLWTAHFCDSV</sequence>
<evidence type="ECO:0008006" key="11">
    <source>
        <dbReference type="Google" id="ProtNLM"/>
    </source>
</evidence>
<keyword evidence="5" id="KW-0547">Nucleotide-binding</keyword>
<dbReference type="Gene3D" id="3.40.50.300">
    <property type="entry name" value="P-loop containing nucleotide triphosphate hydrolases"/>
    <property type="match status" value="1"/>
</dbReference>
<evidence type="ECO:0000256" key="4">
    <source>
        <dbReference type="ARBA" id="ARBA00022737"/>
    </source>
</evidence>
<dbReference type="PROSITE" id="PS50837">
    <property type="entry name" value="NACHT"/>
    <property type="match status" value="1"/>
</dbReference>
<dbReference type="Proteomes" id="UP001501920">
    <property type="component" value="Chromosome 12"/>
</dbReference>
<dbReference type="SMART" id="SM01288">
    <property type="entry name" value="FISNA"/>
    <property type="match status" value="1"/>
</dbReference>
<dbReference type="InterPro" id="IPR051261">
    <property type="entry name" value="NLR"/>
</dbReference>
<dbReference type="InterPro" id="IPR001870">
    <property type="entry name" value="B30.2/SPRY"/>
</dbReference>
<dbReference type="RefSeq" id="XP_017541036.1">
    <property type="nucleotide sequence ID" value="XM_017685547.2"/>
</dbReference>
<reference evidence="9" key="3">
    <citation type="submission" date="2025-09" db="UniProtKB">
        <authorList>
            <consortium name="Ensembl"/>
        </authorList>
    </citation>
    <scope>IDENTIFICATION</scope>
</reference>
<reference evidence="9 10" key="1">
    <citation type="submission" date="2020-10" db="EMBL/GenBank/DDBJ databases">
        <title>Pygocentrus nattereri (red-bellied piranha) genome, fPygNat1, primary haplotype.</title>
        <authorList>
            <person name="Myers G."/>
            <person name="Meyer A."/>
            <person name="Karagic N."/>
            <person name="Pippel M."/>
            <person name="Winkler S."/>
            <person name="Tracey A."/>
            <person name="Wood J."/>
            <person name="Formenti G."/>
            <person name="Howe K."/>
            <person name="Fedrigo O."/>
            <person name="Jarvis E.D."/>
        </authorList>
    </citation>
    <scope>NUCLEOTIDE SEQUENCE [LARGE SCALE GENOMIC DNA]</scope>
</reference>
<protein>
    <recommendedName>
        <fullName evidence="11">B30.2/SPRY domain-containing protein</fullName>
    </recommendedName>
</protein>
<evidence type="ECO:0000259" key="7">
    <source>
        <dbReference type="PROSITE" id="PS50188"/>
    </source>
</evidence>
<dbReference type="Pfam" id="PF14484">
    <property type="entry name" value="FISNA"/>
    <property type="match status" value="1"/>
</dbReference>
<keyword evidence="6" id="KW-0067">ATP-binding</keyword>
<keyword evidence="4" id="KW-0677">Repeat</keyword>
<dbReference type="RefSeq" id="XP_017541034.1">
    <property type="nucleotide sequence ID" value="XM_017685545.2"/>
</dbReference>
<dbReference type="AlphaFoldDB" id="A0AAR2KXH9"/>
<evidence type="ECO:0000256" key="3">
    <source>
        <dbReference type="ARBA" id="ARBA00022614"/>
    </source>
</evidence>
<dbReference type="Pfam" id="PF13516">
    <property type="entry name" value="LRR_6"/>
    <property type="match status" value="4"/>
</dbReference>
<dbReference type="PROSITE" id="PS51450">
    <property type="entry name" value="LRR"/>
    <property type="match status" value="1"/>
</dbReference>
<dbReference type="FunFam" id="3.40.50.300:FF:000210">
    <property type="entry name" value="Si:dkey-16p6.1"/>
    <property type="match status" value="1"/>
</dbReference>
<evidence type="ECO:0000256" key="5">
    <source>
        <dbReference type="ARBA" id="ARBA00022741"/>
    </source>
</evidence>
<dbReference type="Pfam" id="PF17776">
    <property type="entry name" value="NLRC4_HD2"/>
    <property type="match status" value="1"/>
</dbReference>
<accession>A0AAR2KXH9</accession>
<dbReference type="Pfam" id="PF00622">
    <property type="entry name" value="SPRY"/>
    <property type="match status" value="1"/>
</dbReference>
<evidence type="ECO:0000259" key="8">
    <source>
        <dbReference type="PROSITE" id="PS50837"/>
    </source>
</evidence>
<name>A0AAR2KXH9_PYGNA</name>
<dbReference type="Pfam" id="PF05729">
    <property type="entry name" value="NACHT"/>
    <property type="match status" value="1"/>
</dbReference>
<dbReference type="GO" id="GO:0005524">
    <property type="term" value="F:ATP binding"/>
    <property type="evidence" value="ECO:0007669"/>
    <property type="project" value="UniProtKB-KW"/>
</dbReference>
<evidence type="ECO:0000256" key="2">
    <source>
        <dbReference type="ARBA" id="ARBA00022490"/>
    </source>
</evidence>
<comment type="subcellular location">
    <subcellularLocation>
        <location evidence="1">Cytoplasm</location>
    </subcellularLocation>
</comment>
<dbReference type="GeneTree" id="ENSGT01150000286927"/>
<organism evidence="9 10">
    <name type="scientific">Pygocentrus nattereri</name>
    <name type="common">Red-bellied piranha</name>
    <dbReference type="NCBI Taxonomy" id="42514"/>
    <lineage>
        <taxon>Eukaryota</taxon>
        <taxon>Metazoa</taxon>
        <taxon>Chordata</taxon>
        <taxon>Craniata</taxon>
        <taxon>Vertebrata</taxon>
        <taxon>Euteleostomi</taxon>
        <taxon>Actinopterygii</taxon>
        <taxon>Neopterygii</taxon>
        <taxon>Teleostei</taxon>
        <taxon>Ostariophysi</taxon>
        <taxon>Characiformes</taxon>
        <taxon>Characoidei</taxon>
        <taxon>Pygocentrus</taxon>
    </lineage>
</organism>
<evidence type="ECO:0000313" key="10">
    <source>
        <dbReference type="Proteomes" id="UP001501920"/>
    </source>
</evidence>
<dbReference type="PROSITE" id="PS50188">
    <property type="entry name" value="B302_SPRY"/>
    <property type="match status" value="1"/>
</dbReference>
<dbReference type="RefSeq" id="XP_017541037.1">
    <property type="nucleotide sequence ID" value="XM_017685548.2"/>
</dbReference>
<dbReference type="GeneID" id="108413167"/>
<dbReference type="SMART" id="SM00368">
    <property type="entry name" value="LRR_RI"/>
    <property type="match status" value="8"/>
</dbReference>
<dbReference type="SUPFAM" id="SSF52047">
    <property type="entry name" value="RNI-like"/>
    <property type="match status" value="1"/>
</dbReference>